<feature type="signal peptide" evidence="8">
    <location>
        <begin position="1"/>
        <end position="29"/>
    </location>
</feature>
<evidence type="ECO:0000256" key="2">
    <source>
        <dbReference type="ARBA" id="ARBA00022692"/>
    </source>
</evidence>
<name>A0AAE0U8G4_9PEZI</name>
<evidence type="ECO:0000256" key="3">
    <source>
        <dbReference type="ARBA" id="ARBA00022729"/>
    </source>
</evidence>
<dbReference type="PANTHER" id="PTHR24269:SF16">
    <property type="entry name" value="PROTEIN SLG1"/>
    <property type="match status" value="1"/>
</dbReference>
<evidence type="ECO:0000313" key="10">
    <source>
        <dbReference type="EMBL" id="KAK3394672.1"/>
    </source>
</evidence>
<keyword evidence="4 7" id="KW-1133">Transmembrane helix</keyword>
<comment type="subcellular location">
    <subcellularLocation>
        <location evidence="1">Membrane</location>
        <topology evidence="1">Single-pass membrane protein</topology>
    </subcellularLocation>
</comment>
<dbReference type="InterPro" id="IPR051836">
    <property type="entry name" value="Kremen_rcpt"/>
</dbReference>
<feature type="chain" id="PRO_5041922456" evidence="8">
    <location>
        <begin position="30"/>
        <end position="172"/>
    </location>
</feature>
<dbReference type="Proteomes" id="UP001285441">
    <property type="component" value="Unassembled WGS sequence"/>
</dbReference>
<dbReference type="InterPro" id="IPR002889">
    <property type="entry name" value="WSC_carb-bd"/>
</dbReference>
<organism evidence="10 11">
    <name type="scientific">Podospora didyma</name>
    <dbReference type="NCBI Taxonomy" id="330526"/>
    <lineage>
        <taxon>Eukaryota</taxon>
        <taxon>Fungi</taxon>
        <taxon>Dikarya</taxon>
        <taxon>Ascomycota</taxon>
        <taxon>Pezizomycotina</taxon>
        <taxon>Sordariomycetes</taxon>
        <taxon>Sordariomycetidae</taxon>
        <taxon>Sordariales</taxon>
        <taxon>Podosporaceae</taxon>
        <taxon>Podospora</taxon>
    </lineage>
</organism>
<dbReference type="PANTHER" id="PTHR24269">
    <property type="entry name" value="KREMEN PROTEIN"/>
    <property type="match status" value="1"/>
</dbReference>
<evidence type="ECO:0000313" key="11">
    <source>
        <dbReference type="Proteomes" id="UP001285441"/>
    </source>
</evidence>
<keyword evidence="2 7" id="KW-0812">Transmembrane</keyword>
<evidence type="ECO:0000259" key="9">
    <source>
        <dbReference type="PROSITE" id="PS51212"/>
    </source>
</evidence>
<keyword evidence="5 7" id="KW-0472">Membrane</keyword>
<feature type="transmembrane region" description="Helical" evidence="7">
    <location>
        <begin position="154"/>
        <end position="171"/>
    </location>
</feature>
<dbReference type="AlphaFoldDB" id="A0AAE0U8G4"/>
<evidence type="ECO:0000256" key="1">
    <source>
        <dbReference type="ARBA" id="ARBA00004167"/>
    </source>
</evidence>
<sequence>MPSTSSSPPRWGNLLVWLLLSCLAGYATATETAAPTIYTATSGGFKYLGCYNETTGIAGTVGNRALYGGSNQVLPGEMTVQKCQDFCKKSDSNYKYAGLEYARECWCAISLSSLSEKFPDTACNLACEGDVTQVCGGNLKLTVYIARAASSIQITWAAVLVSLGAAITLNLR</sequence>
<evidence type="ECO:0000256" key="8">
    <source>
        <dbReference type="SAM" id="SignalP"/>
    </source>
</evidence>
<accession>A0AAE0U8G4</accession>
<evidence type="ECO:0000256" key="6">
    <source>
        <dbReference type="ARBA" id="ARBA00023180"/>
    </source>
</evidence>
<keyword evidence="11" id="KW-1185">Reference proteome</keyword>
<gene>
    <name evidence="10" type="ORF">B0H63DRAFT_54481</name>
</gene>
<protein>
    <submittedName>
        <fullName evidence="10">WSC domain-containing protein</fullName>
    </submittedName>
</protein>
<reference evidence="10" key="2">
    <citation type="submission" date="2023-06" db="EMBL/GenBank/DDBJ databases">
        <authorList>
            <consortium name="Lawrence Berkeley National Laboratory"/>
            <person name="Haridas S."/>
            <person name="Hensen N."/>
            <person name="Bonometti L."/>
            <person name="Westerberg I."/>
            <person name="Brannstrom I.O."/>
            <person name="Guillou S."/>
            <person name="Cros-Aarteil S."/>
            <person name="Calhoun S."/>
            <person name="Kuo A."/>
            <person name="Mondo S."/>
            <person name="Pangilinan J."/>
            <person name="Riley R."/>
            <person name="LaButti K."/>
            <person name="Andreopoulos B."/>
            <person name="Lipzen A."/>
            <person name="Chen C."/>
            <person name="Yanf M."/>
            <person name="Daum C."/>
            <person name="Ng V."/>
            <person name="Clum A."/>
            <person name="Steindorff A."/>
            <person name="Ohm R."/>
            <person name="Martin F."/>
            <person name="Silar P."/>
            <person name="Natvig D."/>
            <person name="Lalanne C."/>
            <person name="Gautier V."/>
            <person name="Ament-velasquez S.L."/>
            <person name="Kruys A."/>
            <person name="Hutchinson M.I."/>
            <person name="Powell A.J."/>
            <person name="Barry K."/>
            <person name="Miller A.N."/>
            <person name="Grigoriev I.V."/>
            <person name="Debuchy R."/>
            <person name="Gladieux P."/>
            <person name="Thoren M.H."/>
            <person name="Johannesson H."/>
        </authorList>
    </citation>
    <scope>NUCLEOTIDE SEQUENCE</scope>
    <source>
        <strain evidence="10">CBS 232.78</strain>
    </source>
</reference>
<dbReference type="Pfam" id="PF01822">
    <property type="entry name" value="WSC"/>
    <property type="match status" value="1"/>
</dbReference>
<keyword evidence="3 8" id="KW-0732">Signal</keyword>
<proteinExistence type="predicted"/>
<comment type="caution">
    <text evidence="10">The sequence shown here is derived from an EMBL/GenBank/DDBJ whole genome shotgun (WGS) entry which is preliminary data.</text>
</comment>
<evidence type="ECO:0000256" key="5">
    <source>
        <dbReference type="ARBA" id="ARBA00023136"/>
    </source>
</evidence>
<feature type="domain" description="WSC" evidence="9">
    <location>
        <begin position="44"/>
        <end position="147"/>
    </location>
</feature>
<evidence type="ECO:0000256" key="7">
    <source>
        <dbReference type="SAM" id="Phobius"/>
    </source>
</evidence>
<dbReference type="GO" id="GO:0005886">
    <property type="term" value="C:plasma membrane"/>
    <property type="evidence" value="ECO:0007669"/>
    <property type="project" value="TreeGrafter"/>
</dbReference>
<dbReference type="EMBL" id="JAULSW010000001">
    <property type="protein sequence ID" value="KAK3394672.1"/>
    <property type="molecule type" value="Genomic_DNA"/>
</dbReference>
<dbReference type="SMART" id="SM00321">
    <property type="entry name" value="WSC"/>
    <property type="match status" value="1"/>
</dbReference>
<evidence type="ECO:0000256" key="4">
    <source>
        <dbReference type="ARBA" id="ARBA00022989"/>
    </source>
</evidence>
<keyword evidence="6" id="KW-0325">Glycoprotein</keyword>
<dbReference type="PROSITE" id="PS51212">
    <property type="entry name" value="WSC"/>
    <property type="match status" value="1"/>
</dbReference>
<reference evidence="10" key="1">
    <citation type="journal article" date="2023" name="Mol. Phylogenet. Evol.">
        <title>Genome-scale phylogeny and comparative genomics of the fungal order Sordariales.</title>
        <authorList>
            <person name="Hensen N."/>
            <person name="Bonometti L."/>
            <person name="Westerberg I."/>
            <person name="Brannstrom I.O."/>
            <person name="Guillou S."/>
            <person name="Cros-Aarteil S."/>
            <person name="Calhoun S."/>
            <person name="Haridas S."/>
            <person name="Kuo A."/>
            <person name="Mondo S."/>
            <person name="Pangilinan J."/>
            <person name="Riley R."/>
            <person name="LaButti K."/>
            <person name="Andreopoulos B."/>
            <person name="Lipzen A."/>
            <person name="Chen C."/>
            <person name="Yan M."/>
            <person name="Daum C."/>
            <person name="Ng V."/>
            <person name="Clum A."/>
            <person name="Steindorff A."/>
            <person name="Ohm R.A."/>
            <person name="Martin F."/>
            <person name="Silar P."/>
            <person name="Natvig D.O."/>
            <person name="Lalanne C."/>
            <person name="Gautier V."/>
            <person name="Ament-Velasquez S.L."/>
            <person name="Kruys A."/>
            <person name="Hutchinson M.I."/>
            <person name="Powell A.J."/>
            <person name="Barry K."/>
            <person name="Miller A.N."/>
            <person name="Grigoriev I.V."/>
            <person name="Debuchy R."/>
            <person name="Gladieux P."/>
            <person name="Hiltunen Thoren M."/>
            <person name="Johannesson H."/>
        </authorList>
    </citation>
    <scope>NUCLEOTIDE SEQUENCE</scope>
    <source>
        <strain evidence="10">CBS 232.78</strain>
    </source>
</reference>